<dbReference type="EMBL" id="LFYT02000023">
    <property type="protein sequence ID" value="PVE41845.1"/>
    <property type="molecule type" value="Genomic_DNA"/>
</dbReference>
<keyword evidence="1" id="KW-0472">Membrane</keyword>
<gene>
    <name evidence="2" type="ORF">H663_015410</name>
</gene>
<name>A0A2T7UAV7_9BURK</name>
<sequence>MKILLKVFSTIYLINGLIKNLKALNKSSFLSDFQHFFYNISTPIWLPIGLILWQEPKRNKRINKYNFTRSQ</sequence>
<evidence type="ECO:0000313" key="3">
    <source>
        <dbReference type="Proteomes" id="UP000037507"/>
    </source>
</evidence>
<keyword evidence="1" id="KW-0812">Transmembrane</keyword>
<reference evidence="2" key="1">
    <citation type="submission" date="2017-04" db="EMBL/GenBank/DDBJ databases">
        <title>Unexpected and diverse lifestyles within the genus Limnohabitans.</title>
        <authorList>
            <person name="Kasalicky V."/>
            <person name="Mehrshad M."/>
            <person name="Andrei S.-A."/>
            <person name="Salcher M."/>
            <person name="Kratochvilova H."/>
            <person name="Simek K."/>
            <person name="Ghai R."/>
        </authorList>
    </citation>
    <scope>NUCLEOTIDE SEQUENCE [LARGE SCALE GENOMIC DNA]</scope>
    <source>
        <strain evidence="2">II-D5</strain>
    </source>
</reference>
<evidence type="ECO:0000313" key="2">
    <source>
        <dbReference type="EMBL" id="PVE41845.1"/>
    </source>
</evidence>
<feature type="transmembrane region" description="Helical" evidence="1">
    <location>
        <begin position="36"/>
        <end position="53"/>
    </location>
</feature>
<organism evidence="2 3">
    <name type="scientific">Limnohabitans planktonicus II-D5</name>
    <dbReference type="NCBI Taxonomy" id="1293045"/>
    <lineage>
        <taxon>Bacteria</taxon>
        <taxon>Pseudomonadati</taxon>
        <taxon>Pseudomonadota</taxon>
        <taxon>Betaproteobacteria</taxon>
        <taxon>Burkholderiales</taxon>
        <taxon>Comamonadaceae</taxon>
        <taxon>Limnohabitans</taxon>
    </lineage>
</organism>
<accession>A0A2T7UAV7</accession>
<protein>
    <submittedName>
        <fullName evidence="2">Uncharacterized protein</fullName>
    </submittedName>
</protein>
<proteinExistence type="predicted"/>
<keyword evidence="1" id="KW-1133">Transmembrane helix</keyword>
<evidence type="ECO:0000256" key="1">
    <source>
        <dbReference type="SAM" id="Phobius"/>
    </source>
</evidence>
<keyword evidence="3" id="KW-1185">Reference proteome</keyword>
<comment type="caution">
    <text evidence="2">The sequence shown here is derived from an EMBL/GenBank/DDBJ whole genome shotgun (WGS) entry which is preliminary data.</text>
</comment>
<dbReference type="Proteomes" id="UP000037507">
    <property type="component" value="Unassembled WGS sequence"/>
</dbReference>
<dbReference type="AlphaFoldDB" id="A0A2T7UAV7"/>